<feature type="region of interest" description="Disordered" evidence="1">
    <location>
        <begin position="94"/>
        <end position="125"/>
    </location>
</feature>
<evidence type="ECO:0000256" key="1">
    <source>
        <dbReference type="SAM" id="MobiDB-lite"/>
    </source>
</evidence>
<reference evidence="2" key="1">
    <citation type="submission" date="2023-08" db="EMBL/GenBank/DDBJ databases">
        <authorList>
            <person name="Alioto T."/>
            <person name="Alioto T."/>
            <person name="Gomez Garrido J."/>
        </authorList>
    </citation>
    <scope>NUCLEOTIDE SEQUENCE</scope>
</reference>
<proteinExistence type="predicted"/>
<dbReference type="Proteomes" id="UP001178508">
    <property type="component" value="Chromosome 7"/>
</dbReference>
<dbReference type="EMBL" id="OY660870">
    <property type="protein sequence ID" value="CAJ1059856.1"/>
    <property type="molecule type" value="Genomic_DNA"/>
</dbReference>
<accession>A0AAV1FER1</accession>
<organism evidence="2 3">
    <name type="scientific">Xyrichtys novacula</name>
    <name type="common">Pearly razorfish</name>
    <name type="synonym">Hemipteronotus novacula</name>
    <dbReference type="NCBI Taxonomy" id="13765"/>
    <lineage>
        <taxon>Eukaryota</taxon>
        <taxon>Metazoa</taxon>
        <taxon>Chordata</taxon>
        <taxon>Craniata</taxon>
        <taxon>Vertebrata</taxon>
        <taxon>Euteleostomi</taxon>
        <taxon>Actinopterygii</taxon>
        <taxon>Neopterygii</taxon>
        <taxon>Teleostei</taxon>
        <taxon>Neoteleostei</taxon>
        <taxon>Acanthomorphata</taxon>
        <taxon>Eupercaria</taxon>
        <taxon>Labriformes</taxon>
        <taxon>Labridae</taxon>
        <taxon>Xyrichtys</taxon>
    </lineage>
</organism>
<evidence type="ECO:0000313" key="3">
    <source>
        <dbReference type="Proteomes" id="UP001178508"/>
    </source>
</evidence>
<evidence type="ECO:0000313" key="2">
    <source>
        <dbReference type="EMBL" id="CAJ1059856.1"/>
    </source>
</evidence>
<protein>
    <submittedName>
        <fullName evidence="2">Zinc finger BED domain-containing protein 1-like</fullName>
    </submittedName>
</protein>
<dbReference type="AlphaFoldDB" id="A0AAV1FER1"/>
<sequence>MEAATLAMSEGTSLALFIIAPLHAELLEEMRCVPEDSTLIKAIKTAAYNNLNSRLYVALALDPHFKTLPFLHDKALDHTFSQLVTEAAGVEQAEASNQTSAFGGTEEAVPDPIEDVTPPKEPKESSALVSLLGSTYMLKEMFLSTVPTSSYLDDGSDNLADFLDSKRSSCSPPPVVRLEQLDDPASPPDFTKTRSCVLYHLAGGQGEGGFIQISSTISRPL</sequence>
<name>A0AAV1FER1_XYRNO</name>
<keyword evidence="3" id="KW-1185">Reference proteome</keyword>
<gene>
    <name evidence="2" type="ORF">XNOV1_A033856</name>
</gene>